<evidence type="ECO:0000256" key="4">
    <source>
        <dbReference type="ARBA" id="ARBA00022571"/>
    </source>
</evidence>
<evidence type="ECO:0000256" key="1">
    <source>
        <dbReference type="ARBA" id="ARBA00001947"/>
    </source>
</evidence>
<accession>A0ABT0SQA3</accession>
<evidence type="ECO:0000256" key="2">
    <source>
        <dbReference type="ARBA" id="ARBA00005691"/>
    </source>
</evidence>
<dbReference type="InterPro" id="IPR050072">
    <property type="entry name" value="Peptidase_M20A"/>
</dbReference>
<dbReference type="InterPro" id="IPR036264">
    <property type="entry name" value="Bact_exopeptidase_dim_dom"/>
</dbReference>
<dbReference type="CDD" id="cd03894">
    <property type="entry name" value="M20_ArgE"/>
    <property type="match status" value="1"/>
</dbReference>
<dbReference type="NCBIfam" id="TIGR01892">
    <property type="entry name" value="AcOrn-deacetyl"/>
    <property type="match status" value="1"/>
</dbReference>
<comment type="caution">
    <text evidence="11">The sequence shown here is derived from an EMBL/GenBank/DDBJ whole genome shotgun (WGS) entry which is preliminary data.</text>
</comment>
<dbReference type="SUPFAM" id="SSF53187">
    <property type="entry name" value="Zn-dependent exopeptidases"/>
    <property type="match status" value="1"/>
</dbReference>
<dbReference type="InterPro" id="IPR001261">
    <property type="entry name" value="ArgE/DapE_CS"/>
</dbReference>
<evidence type="ECO:0000256" key="6">
    <source>
        <dbReference type="ARBA" id="ARBA00022723"/>
    </source>
</evidence>
<keyword evidence="8" id="KW-0862">Zinc</keyword>
<dbReference type="EMBL" id="JAMJPJ010000010">
    <property type="protein sequence ID" value="MCL7929994.1"/>
    <property type="molecule type" value="Genomic_DNA"/>
</dbReference>
<evidence type="ECO:0000256" key="9">
    <source>
        <dbReference type="ARBA" id="ARBA00023285"/>
    </source>
</evidence>
<comment type="similarity">
    <text evidence="2">Belongs to the peptidase M20A family. ArgE subfamily.</text>
</comment>
<name>A0ABT0SQA3_9GAMM</name>
<keyword evidence="6" id="KW-0479">Metal-binding</keyword>
<protein>
    <submittedName>
        <fullName evidence="11">Acetylornithine deacetylase</fullName>
        <ecNumber evidence="11">3.5.1.16</ecNumber>
    </submittedName>
</protein>
<dbReference type="Gene3D" id="3.40.630.10">
    <property type="entry name" value="Zn peptidases"/>
    <property type="match status" value="1"/>
</dbReference>
<dbReference type="RefSeq" id="WP_250081159.1">
    <property type="nucleotide sequence ID" value="NZ_JAMJPJ010000010.1"/>
</dbReference>
<evidence type="ECO:0000259" key="10">
    <source>
        <dbReference type="Pfam" id="PF07687"/>
    </source>
</evidence>
<gene>
    <name evidence="11" type="primary">argE</name>
    <name evidence="11" type="ORF">M8006_08395</name>
</gene>
<keyword evidence="4" id="KW-0055">Arginine biosynthesis</keyword>
<dbReference type="PROSITE" id="PS00759">
    <property type="entry name" value="ARGE_DAPE_CPG2_2"/>
    <property type="match status" value="1"/>
</dbReference>
<dbReference type="InterPro" id="IPR002933">
    <property type="entry name" value="Peptidase_M20"/>
</dbReference>
<dbReference type="InterPro" id="IPR010169">
    <property type="entry name" value="AcOrn-deacetyl"/>
</dbReference>
<dbReference type="Pfam" id="PF07687">
    <property type="entry name" value="M20_dimer"/>
    <property type="match status" value="1"/>
</dbReference>
<dbReference type="PANTHER" id="PTHR43808">
    <property type="entry name" value="ACETYLORNITHINE DEACETYLASE"/>
    <property type="match status" value="1"/>
</dbReference>
<keyword evidence="3" id="KW-0963">Cytoplasm</keyword>
<evidence type="ECO:0000313" key="12">
    <source>
        <dbReference type="Proteomes" id="UP001165308"/>
    </source>
</evidence>
<proteinExistence type="inferred from homology"/>
<keyword evidence="5" id="KW-0028">Amino-acid biosynthesis</keyword>
<feature type="domain" description="Peptidase M20 dimerisation" evidence="10">
    <location>
        <begin position="171"/>
        <end position="281"/>
    </location>
</feature>
<evidence type="ECO:0000313" key="11">
    <source>
        <dbReference type="EMBL" id="MCL7929994.1"/>
    </source>
</evidence>
<dbReference type="NCBIfam" id="NF005710">
    <property type="entry name" value="PRK07522.1"/>
    <property type="match status" value="1"/>
</dbReference>
<keyword evidence="7 11" id="KW-0378">Hydrolase</keyword>
<keyword evidence="12" id="KW-1185">Reference proteome</keyword>
<reference evidence="11" key="1">
    <citation type="submission" date="2022-05" db="EMBL/GenBank/DDBJ databases">
        <title>Halomonas geminus sp. nov. and Halomonas llamarensis sp. nov. isolated from high-altitude salars of the Atacama Desert.</title>
        <authorList>
            <person name="Hintersatz C."/>
            <person name="Rojas L.A."/>
            <person name="Wei T.-S."/>
            <person name="Kutschke S."/>
            <person name="Lehmann F."/>
            <person name="Jain R."/>
            <person name="Pollmann K."/>
        </authorList>
    </citation>
    <scope>NUCLEOTIDE SEQUENCE</scope>
    <source>
        <strain evidence="11">ATCHA</strain>
    </source>
</reference>
<dbReference type="Pfam" id="PF01546">
    <property type="entry name" value="Peptidase_M20"/>
    <property type="match status" value="1"/>
</dbReference>
<organism evidence="11 12">
    <name type="scientific">Halomonas llamarensis</name>
    <dbReference type="NCBI Taxonomy" id="2945104"/>
    <lineage>
        <taxon>Bacteria</taxon>
        <taxon>Pseudomonadati</taxon>
        <taxon>Pseudomonadota</taxon>
        <taxon>Gammaproteobacteria</taxon>
        <taxon>Oceanospirillales</taxon>
        <taxon>Halomonadaceae</taxon>
        <taxon>Halomonas</taxon>
    </lineage>
</organism>
<evidence type="ECO:0000256" key="8">
    <source>
        <dbReference type="ARBA" id="ARBA00022833"/>
    </source>
</evidence>
<dbReference type="PROSITE" id="PS00758">
    <property type="entry name" value="ARGE_DAPE_CPG2_1"/>
    <property type="match status" value="1"/>
</dbReference>
<comment type="cofactor">
    <cofactor evidence="1">
        <name>Zn(2+)</name>
        <dbReference type="ChEBI" id="CHEBI:29105"/>
    </cofactor>
</comment>
<sequence length="392" mass="42602">MSDAERLLARLVAFDTTSSESNLALVRYVEDYLASHGVEAERVMSPCGHKANLIARIGPDALGGVMLSGHTDVVPVAGQPWSSDPFTLRNGGDGRLYGRGTCDMKGFLACALAKVPEWVNAPLKQPVYLGFSYDEEVGCVGAPDLIRRFYEHYSTTAHVIVGEPTSMQPAVAQKGATNLRTTVTGREAHSSQVNQGTSAIHVAARLVTFIEDTMAALVEEGRVDEAFNVPHTSLHVGKIKGGTAINIMARECQFEWEIRHLPTDTFDEIYTRFEAFCAQLSAELKARGKHVEITTEALNVTVPGLADRDNDRVLRLAKDHLPAGCCDHAVAYATEAGQFQGQGLQTIILGPGCIAQAHQPDEYIDKNELEACEAFMSRMGKALEQPFDARES</sequence>
<dbReference type="SUPFAM" id="SSF55031">
    <property type="entry name" value="Bacterial exopeptidase dimerisation domain"/>
    <property type="match status" value="1"/>
</dbReference>
<dbReference type="Proteomes" id="UP001165308">
    <property type="component" value="Unassembled WGS sequence"/>
</dbReference>
<evidence type="ECO:0000256" key="5">
    <source>
        <dbReference type="ARBA" id="ARBA00022605"/>
    </source>
</evidence>
<keyword evidence="9" id="KW-0170">Cobalt</keyword>
<evidence type="ECO:0000256" key="3">
    <source>
        <dbReference type="ARBA" id="ARBA00022490"/>
    </source>
</evidence>
<dbReference type="InterPro" id="IPR011650">
    <property type="entry name" value="Peptidase_M20_dimer"/>
</dbReference>
<dbReference type="GO" id="GO:0008777">
    <property type="term" value="F:acetylornithine deacetylase activity"/>
    <property type="evidence" value="ECO:0007669"/>
    <property type="project" value="UniProtKB-EC"/>
</dbReference>
<evidence type="ECO:0000256" key="7">
    <source>
        <dbReference type="ARBA" id="ARBA00022801"/>
    </source>
</evidence>
<dbReference type="PANTHER" id="PTHR43808:SF31">
    <property type="entry name" value="N-ACETYL-L-CITRULLINE DEACETYLASE"/>
    <property type="match status" value="1"/>
</dbReference>
<dbReference type="EC" id="3.5.1.16" evidence="11"/>
<dbReference type="Gene3D" id="3.30.70.360">
    <property type="match status" value="1"/>
</dbReference>